<dbReference type="GO" id="GO:0005615">
    <property type="term" value="C:extracellular space"/>
    <property type="evidence" value="ECO:0007669"/>
    <property type="project" value="UniProtKB-KW"/>
</dbReference>
<dbReference type="SUPFAM" id="SSF54117">
    <property type="entry name" value="Interleukin 8-like chemokines"/>
    <property type="match status" value="1"/>
</dbReference>
<dbReference type="InterPro" id="IPR036048">
    <property type="entry name" value="Interleukin_8-like_sf"/>
</dbReference>
<dbReference type="Proteomes" id="UP001108240">
    <property type="component" value="Unplaced"/>
</dbReference>
<dbReference type="InterPro" id="IPR001811">
    <property type="entry name" value="Chemokine_IL8-like_dom"/>
</dbReference>
<name>A0A9J8BLQ0_CYPCA</name>
<organism evidence="3 4">
    <name type="scientific">Cyprinus carpio carpio</name>
    <dbReference type="NCBI Taxonomy" id="630221"/>
    <lineage>
        <taxon>Eukaryota</taxon>
        <taxon>Metazoa</taxon>
        <taxon>Chordata</taxon>
        <taxon>Craniata</taxon>
        <taxon>Vertebrata</taxon>
        <taxon>Euteleostomi</taxon>
        <taxon>Actinopterygii</taxon>
        <taxon>Neopterygii</taxon>
        <taxon>Teleostei</taxon>
        <taxon>Ostariophysi</taxon>
        <taxon>Cypriniformes</taxon>
        <taxon>Cyprinidae</taxon>
        <taxon>Cyprininae</taxon>
        <taxon>Cyprinus</taxon>
    </lineage>
</organism>
<keyword evidence="4" id="KW-1185">Reference proteome</keyword>
<dbReference type="InterPro" id="IPR039809">
    <property type="entry name" value="Chemokine_b/g/d"/>
</dbReference>
<evidence type="ECO:0000313" key="3">
    <source>
        <dbReference type="Ensembl" id="ENSCCRP00000155321.1"/>
    </source>
</evidence>
<dbReference type="AlphaFoldDB" id="A0A9J8BLQ0"/>
<dbReference type="GO" id="GO:0006955">
    <property type="term" value="P:immune response"/>
    <property type="evidence" value="ECO:0007669"/>
    <property type="project" value="InterPro"/>
</dbReference>
<dbReference type="Ensembl" id="ENSCCRT00000138082.1">
    <property type="protein sequence ID" value="ENSCCRP00000155321.1"/>
    <property type="gene ID" value="ENSCCRG00000080585.1"/>
</dbReference>
<keyword evidence="1" id="KW-0202">Cytokine</keyword>
<evidence type="ECO:0000259" key="2">
    <source>
        <dbReference type="SMART" id="SM00199"/>
    </source>
</evidence>
<evidence type="ECO:0000256" key="1">
    <source>
        <dbReference type="ARBA" id="ARBA00022514"/>
    </source>
</evidence>
<dbReference type="SMART" id="SM00199">
    <property type="entry name" value="SCY"/>
    <property type="match status" value="1"/>
</dbReference>
<accession>A0A9J8BLQ0</accession>
<reference evidence="3" key="2">
    <citation type="submission" date="2025-09" db="UniProtKB">
        <authorList>
            <consortium name="Ensembl"/>
        </authorList>
    </citation>
    <scope>IDENTIFICATION</scope>
</reference>
<reference evidence="3" key="1">
    <citation type="submission" date="2025-08" db="UniProtKB">
        <authorList>
            <consortium name="Ensembl"/>
        </authorList>
    </citation>
    <scope>IDENTIFICATION</scope>
</reference>
<protein>
    <recommendedName>
        <fullName evidence="2">Chemokine interleukin-8-like domain-containing protein</fullName>
    </recommendedName>
</protein>
<dbReference type="CDD" id="cd00272">
    <property type="entry name" value="Chemokine_CC"/>
    <property type="match status" value="1"/>
</dbReference>
<dbReference type="Gene3D" id="2.40.50.40">
    <property type="match status" value="1"/>
</dbReference>
<proteinExistence type="predicted"/>
<dbReference type="PANTHER" id="PTHR12015">
    <property type="entry name" value="SMALL INDUCIBLE CYTOKINE A"/>
    <property type="match status" value="1"/>
</dbReference>
<dbReference type="GO" id="GO:0008009">
    <property type="term" value="F:chemokine activity"/>
    <property type="evidence" value="ECO:0007669"/>
    <property type="project" value="InterPro"/>
</dbReference>
<dbReference type="GeneTree" id="ENSGT00990000209937"/>
<feature type="domain" description="Chemokine interleukin-8-like" evidence="2">
    <location>
        <begin position="72"/>
        <end position="131"/>
    </location>
</feature>
<dbReference type="Pfam" id="PF00048">
    <property type="entry name" value="IL8"/>
    <property type="match status" value="1"/>
</dbReference>
<evidence type="ECO:0000313" key="4">
    <source>
        <dbReference type="Proteomes" id="UP001108240"/>
    </source>
</evidence>
<sequence length="172" mass="19925">MFRFHTNKNIIICSDTDSLWAKRAKAIVDERMTIKTSGLKTKISKTNIQPTSVSKDNPESSLSTVTFTSSTTKDCCLTVKQHKPVFHEIVDYRVQETPLCSVRAVLFTTVENNTICSSPVEDWVQDYIQNLNRRRKTIDKRKFAVKQAPYKNTNNYFCLKKEQDKYFCVKQP</sequence>